<sequence length="334" mass="36830">MVRELFAVGHDGTRIYVRKRERDALPDGDGERIRAVLCDGIACDGFIWKYLWDDLARLVDVAHWNYRGHGRSGLPADPDAIQVTDHARDLAAVREAIGAGPPQAMGSSPSGAPEPVVLVGHSFGCQVVLEHLRHHREGVRGLILICGAPGRVTHSFKGTDVLAQILPRVIERVEARPDLARALWSNLPPPLALRFALLTGEVDRRSVTPDDVMPYMRHMVDIDVLMFLRMLRSAGDSDASDLLPQLDIPALVIGGDRDSFTPSRRAEEMAAALPRGELLMAQGGTHVVPLERKEMVRERVERFLRERVLAPTSTDEKRISSSPTSVLEPRARGA</sequence>
<evidence type="ECO:0000313" key="4">
    <source>
        <dbReference type="Proteomes" id="UP000067626"/>
    </source>
</evidence>
<organism evidence="3 4">
    <name type="scientific">Chondromyces crocatus</name>
    <dbReference type="NCBI Taxonomy" id="52"/>
    <lineage>
        <taxon>Bacteria</taxon>
        <taxon>Pseudomonadati</taxon>
        <taxon>Myxococcota</taxon>
        <taxon>Polyangia</taxon>
        <taxon>Polyangiales</taxon>
        <taxon>Polyangiaceae</taxon>
        <taxon>Chondromyces</taxon>
    </lineage>
</organism>
<keyword evidence="4" id="KW-1185">Reference proteome</keyword>
<dbReference type="OrthoDB" id="5491135at2"/>
<dbReference type="GO" id="GO:0016020">
    <property type="term" value="C:membrane"/>
    <property type="evidence" value="ECO:0007669"/>
    <property type="project" value="TreeGrafter"/>
</dbReference>
<dbReference type="PANTHER" id="PTHR43798:SF33">
    <property type="entry name" value="HYDROLASE, PUTATIVE (AFU_ORTHOLOGUE AFUA_2G14860)-RELATED"/>
    <property type="match status" value="1"/>
</dbReference>
<evidence type="ECO:0000259" key="2">
    <source>
        <dbReference type="Pfam" id="PF12697"/>
    </source>
</evidence>
<proteinExistence type="predicted"/>
<dbReference type="Pfam" id="PF12697">
    <property type="entry name" value="Abhydrolase_6"/>
    <property type="match status" value="1"/>
</dbReference>
<dbReference type="Proteomes" id="UP000067626">
    <property type="component" value="Chromosome"/>
</dbReference>
<feature type="region of interest" description="Disordered" evidence="1">
    <location>
        <begin position="311"/>
        <end position="334"/>
    </location>
</feature>
<name>A0A0K1E5V4_CHOCO</name>
<dbReference type="EMBL" id="CP012159">
    <property type="protein sequence ID" value="AKT36229.1"/>
    <property type="molecule type" value="Genomic_DNA"/>
</dbReference>
<protein>
    <recommendedName>
        <fullName evidence="2">AB hydrolase-1 domain-containing protein</fullName>
    </recommendedName>
</protein>
<dbReference type="Gene3D" id="3.40.50.1820">
    <property type="entry name" value="alpha/beta hydrolase"/>
    <property type="match status" value="1"/>
</dbReference>
<feature type="domain" description="AB hydrolase-1" evidence="2">
    <location>
        <begin position="44"/>
        <end position="295"/>
    </location>
</feature>
<evidence type="ECO:0000313" key="3">
    <source>
        <dbReference type="EMBL" id="AKT36229.1"/>
    </source>
</evidence>
<accession>A0A0K1E5V4</accession>
<dbReference type="InterPro" id="IPR000073">
    <property type="entry name" value="AB_hydrolase_1"/>
</dbReference>
<reference evidence="3 4" key="1">
    <citation type="submission" date="2015-07" db="EMBL/GenBank/DDBJ databases">
        <title>Genome analysis of myxobacterium Chondromyces crocatus Cm c5 reveals a high potential for natural compound synthesis and the genetic basis for the loss of fruiting body formation.</title>
        <authorList>
            <person name="Zaburannyi N."/>
            <person name="Bunk B."/>
            <person name="Maier J."/>
            <person name="Overmann J."/>
            <person name="Mueller R."/>
        </authorList>
    </citation>
    <scope>NUCLEOTIDE SEQUENCE [LARGE SCALE GENOMIC DNA]</scope>
    <source>
        <strain evidence="3 4">Cm c5</strain>
    </source>
</reference>
<gene>
    <name evidence="3" type="ORF">CMC5_003430</name>
</gene>
<dbReference type="AlphaFoldDB" id="A0A0K1E5V4"/>
<dbReference type="InterPro" id="IPR050266">
    <property type="entry name" value="AB_hydrolase_sf"/>
</dbReference>
<dbReference type="PANTHER" id="PTHR43798">
    <property type="entry name" value="MONOACYLGLYCEROL LIPASE"/>
    <property type="match status" value="1"/>
</dbReference>
<dbReference type="InterPro" id="IPR029058">
    <property type="entry name" value="AB_hydrolase_fold"/>
</dbReference>
<dbReference type="KEGG" id="ccro:CMC5_003430"/>
<dbReference type="STRING" id="52.CMC5_003430"/>
<dbReference type="SUPFAM" id="SSF53474">
    <property type="entry name" value="alpha/beta-Hydrolases"/>
    <property type="match status" value="1"/>
</dbReference>
<evidence type="ECO:0000256" key="1">
    <source>
        <dbReference type="SAM" id="MobiDB-lite"/>
    </source>
</evidence>